<dbReference type="EMBL" id="HG917868">
    <property type="protein sequence ID" value="CDM68969.1"/>
    <property type="molecule type" value="Genomic_DNA"/>
</dbReference>
<reference evidence="9 10" key="1">
    <citation type="submission" date="2013-11" db="EMBL/GenBank/DDBJ databases">
        <title>Complete genome sequence of Clostridum sp. M2/40.</title>
        <authorList>
            <person name="Wibberg D."/>
            <person name="Puehler A."/>
            <person name="Schlueter A."/>
        </authorList>
    </citation>
    <scope>NUCLEOTIDE SEQUENCE [LARGE SCALE GENOMIC DNA]</scope>
    <source>
        <strain evidence="10">M2/40</strain>
    </source>
</reference>
<dbReference type="SUPFAM" id="SSF51445">
    <property type="entry name" value="(Trans)glycosidases"/>
    <property type="match status" value="1"/>
</dbReference>
<dbReference type="SMART" id="SM00247">
    <property type="entry name" value="XTALbg"/>
    <property type="match status" value="1"/>
</dbReference>
<evidence type="ECO:0000256" key="3">
    <source>
        <dbReference type="ARBA" id="ARBA00022801"/>
    </source>
</evidence>
<dbReference type="eggNOG" id="COG4124">
    <property type="taxonomic scope" value="Bacteria"/>
</dbReference>
<keyword evidence="2" id="KW-0677">Repeat</keyword>
<name>W6RZE1_9CLOT</name>
<dbReference type="GO" id="GO:0030246">
    <property type="term" value="F:carbohydrate binding"/>
    <property type="evidence" value="ECO:0007669"/>
    <property type="project" value="InterPro"/>
</dbReference>
<dbReference type="InterPro" id="IPR001064">
    <property type="entry name" value="Beta/gamma_crystallin"/>
</dbReference>
<dbReference type="InterPro" id="IPR005084">
    <property type="entry name" value="CBM6"/>
</dbReference>
<organism evidence="9 10">
    <name type="scientific">Clostridium bornimense</name>
    <dbReference type="NCBI Taxonomy" id="1216932"/>
    <lineage>
        <taxon>Bacteria</taxon>
        <taxon>Bacillati</taxon>
        <taxon>Bacillota</taxon>
        <taxon>Clostridia</taxon>
        <taxon>Eubacteriales</taxon>
        <taxon>Clostridiaceae</taxon>
        <taxon>Clostridium</taxon>
    </lineage>
</organism>
<dbReference type="eggNOG" id="COG2730">
    <property type="taxonomic scope" value="Bacteria"/>
</dbReference>
<dbReference type="InterPro" id="IPR017853">
    <property type="entry name" value="GH"/>
</dbReference>
<dbReference type="InterPro" id="IPR001547">
    <property type="entry name" value="Glyco_hydro_5"/>
</dbReference>
<evidence type="ECO:0000256" key="5">
    <source>
        <dbReference type="RuleBase" id="RU361153"/>
    </source>
</evidence>
<keyword evidence="10" id="KW-1185">Reference proteome</keyword>
<dbReference type="Gene3D" id="2.60.120.260">
    <property type="entry name" value="Galactose-binding domain-like"/>
    <property type="match status" value="1"/>
</dbReference>
<keyword evidence="6" id="KW-0732">Signal</keyword>
<dbReference type="eggNOG" id="COG4833">
    <property type="taxonomic scope" value="Bacteria"/>
</dbReference>
<dbReference type="PATRIC" id="fig|1216932.3.peg.1807"/>
<proteinExistence type="inferred from homology"/>
<comment type="similarity">
    <text evidence="1">Belongs to the beta/gamma-crystallin family.</text>
</comment>
<feature type="signal peptide" evidence="6">
    <location>
        <begin position="1"/>
        <end position="33"/>
    </location>
</feature>
<dbReference type="SUPFAM" id="SSF49785">
    <property type="entry name" value="Galactose-binding domain-like"/>
    <property type="match status" value="1"/>
</dbReference>
<dbReference type="OrthoDB" id="220114at2"/>
<dbReference type="RefSeq" id="WP_084485404.1">
    <property type="nucleotide sequence ID" value="NZ_HG917868.1"/>
</dbReference>
<dbReference type="STRING" id="1216932.CM240_1811"/>
<dbReference type="PROSITE" id="PS50915">
    <property type="entry name" value="CRYSTALLIN_BETA_GAMMA"/>
    <property type="match status" value="2"/>
</dbReference>
<evidence type="ECO:0000256" key="6">
    <source>
        <dbReference type="SAM" id="SignalP"/>
    </source>
</evidence>
<dbReference type="PROSITE" id="PS51175">
    <property type="entry name" value="CBM6"/>
    <property type="match status" value="1"/>
</dbReference>
<dbReference type="InterPro" id="IPR008979">
    <property type="entry name" value="Galactose-bd-like_sf"/>
</dbReference>
<dbReference type="Gene3D" id="3.20.20.80">
    <property type="entry name" value="Glycosidases"/>
    <property type="match status" value="1"/>
</dbReference>
<accession>W6RZE1</accession>
<evidence type="ECO:0000256" key="1">
    <source>
        <dbReference type="ARBA" id="ARBA00009646"/>
    </source>
</evidence>
<feature type="domain" description="Beta/gamma crystallin 'Greek key'" evidence="7">
    <location>
        <begin position="395"/>
        <end position="435"/>
    </location>
</feature>
<dbReference type="PANTHER" id="PTHR34142">
    <property type="entry name" value="ENDO-BETA-1,4-GLUCANASE A"/>
    <property type="match status" value="1"/>
</dbReference>
<feature type="chain" id="PRO_5004881375" evidence="6">
    <location>
        <begin position="34"/>
        <end position="568"/>
    </location>
</feature>
<evidence type="ECO:0000313" key="10">
    <source>
        <dbReference type="Proteomes" id="UP000019426"/>
    </source>
</evidence>
<comment type="similarity">
    <text evidence="5">Belongs to the glycosyl hydrolase 5 (cellulase A) family.</text>
</comment>
<evidence type="ECO:0000256" key="2">
    <source>
        <dbReference type="ARBA" id="ARBA00022737"/>
    </source>
</evidence>
<sequence>MAKFLAKLKKKIIVATIVLAQVVAMATSMTAYAASSKSGFRVEGTKLYDANGKEFVMRGINHAHAWYKGNEETAISAIAKTGANTVRIAVGDGEQWGYDDINTLKNLISLCEKNKLVAVVEVHDATGSDDISKLNNAVSYWVKMKDALIGKEDTVILNIANEWFGTWDGKKWAEGYKQAIPKLRNAGIKNTIMIDCAGWGQYPKSIHNYGKEVFNADSEKNTMFSIHMYEYAGGDADTIKNNIDGVLNQGLALSIGEFGIKHTNGDVDEKTIMSYCQEKSVGYIGWSWYGNGDEWKYLDIANDWSGNSFSEWGNVLLNYKDGIKNTSKICSVYSGSSDNGNTTDIEDEAIATVYEKVKYKGKKVDLKVGTYTLSEMKKLGIKNDWVSAVKVKSGYKITLYEDDNFKGNKLVKKSNNSDLNKHNFDNITSSIKVEKINSSNTTTTATSITVEAEEGILHGVYSNNKISGYSGSGYVDDMETDGDYVEVTIDAPKGGNYNLDIRYASPYDKKIETLYVNGSKIKDVEFPKTSTFKSVSVGTIDLKAGKNTIRIQKNWGWTLMDSFTVTSK</sequence>
<keyword evidence="4 5" id="KW-0326">Glycosidase</keyword>
<evidence type="ECO:0000256" key="4">
    <source>
        <dbReference type="ARBA" id="ARBA00023295"/>
    </source>
</evidence>
<dbReference type="Proteomes" id="UP000019426">
    <property type="component" value="Chromosome M2/40_rep1"/>
</dbReference>
<evidence type="ECO:0000313" key="9">
    <source>
        <dbReference type="EMBL" id="CDM68969.1"/>
    </source>
</evidence>
<feature type="domain" description="CBM6" evidence="8">
    <location>
        <begin position="448"/>
        <end position="566"/>
    </location>
</feature>
<gene>
    <name evidence="9" type="ORF">CM240_1811</name>
</gene>
<dbReference type="Pfam" id="PF16990">
    <property type="entry name" value="CBM_35"/>
    <property type="match status" value="1"/>
</dbReference>
<dbReference type="CDD" id="cd04086">
    <property type="entry name" value="CBM35_mannanase-like"/>
    <property type="match status" value="1"/>
</dbReference>
<dbReference type="GO" id="GO:0009251">
    <property type="term" value="P:glucan catabolic process"/>
    <property type="evidence" value="ECO:0007669"/>
    <property type="project" value="TreeGrafter"/>
</dbReference>
<evidence type="ECO:0000259" key="7">
    <source>
        <dbReference type="PROSITE" id="PS50915"/>
    </source>
</evidence>
<dbReference type="PANTHER" id="PTHR34142:SF1">
    <property type="entry name" value="GLYCOSIDE HYDROLASE FAMILY 5 DOMAIN-CONTAINING PROTEIN"/>
    <property type="match status" value="1"/>
</dbReference>
<dbReference type="SUPFAM" id="SSF49695">
    <property type="entry name" value="gamma-Crystallin-like"/>
    <property type="match status" value="1"/>
</dbReference>
<protein>
    <submittedName>
        <fullName evidence="9">Putative cellulase</fullName>
    </submittedName>
</protein>
<dbReference type="Pfam" id="PF00150">
    <property type="entry name" value="Cellulase"/>
    <property type="match status" value="1"/>
</dbReference>
<dbReference type="HOGENOM" id="CLU_018488_1_1_9"/>
<dbReference type="Gene3D" id="2.60.20.10">
    <property type="entry name" value="Crystallins"/>
    <property type="match status" value="1"/>
</dbReference>
<evidence type="ECO:0000259" key="8">
    <source>
        <dbReference type="PROSITE" id="PS51175"/>
    </source>
</evidence>
<dbReference type="AlphaFoldDB" id="W6RZE1"/>
<dbReference type="GO" id="GO:0004553">
    <property type="term" value="F:hydrolase activity, hydrolyzing O-glycosyl compounds"/>
    <property type="evidence" value="ECO:0007669"/>
    <property type="project" value="InterPro"/>
</dbReference>
<feature type="domain" description="Beta/gamma crystallin 'Greek key'" evidence="7">
    <location>
        <begin position="349"/>
        <end position="393"/>
    </location>
</feature>
<dbReference type="InterPro" id="IPR011024">
    <property type="entry name" value="G_crystallin-like"/>
</dbReference>
<dbReference type="KEGG" id="clt:CM240_1811"/>
<keyword evidence="3 5" id="KW-0378">Hydrolase</keyword>